<organism evidence="1 2">
    <name type="scientific">Mucilaginibacter paludis DSM 18603</name>
    <dbReference type="NCBI Taxonomy" id="714943"/>
    <lineage>
        <taxon>Bacteria</taxon>
        <taxon>Pseudomonadati</taxon>
        <taxon>Bacteroidota</taxon>
        <taxon>Sphingobacteriia</taxon>
        <taxon>Sphingobacteriales</taxon>
        <taxon>Sphingobacteriaceae</taxon>
        <taxon>Mucilaginibacter</taxon>
    </lineage>
</organism>
<evidence type="ECO:0000313" key="1">
    <source>
        <dbReference type="EMBL" id="EHQ29876.1"/>
    </source>
</evidence>
<dbReference type="AlphaFoldDB" id="H1Y7N1"/>
<sequence length="168" mass="19563">MVCSCLLFSNCKPVVSHDGRPPYFDLKAYFTAEAQRLGKQQRLILKTVNYNNQPEEKDVAIKNWQRELALFTESDINKPSWRDSYKKTANNDSIVYRAVDTNLNTRYISIHLKAKQVSGIRIVNFTKNLLYQTKENLSYYPDSLYKIEKHQSVKILGANNYEITGKFK</sequence>
<dbReference type="EMBL" id="CM001403">
    <property type="protein sequence ID" value="EHQ29876.1"/>
    <property type="molecule type" value="Genomic_DNA"/>
</dbReference>
<protein>
    <submittedName>
        <fullName evidence="1">Uncharacterized protein</fullName>
    </submittedName>
</protein>
<dbReference type="HOGENOM" id="CLU_121883_1_0_10"/>
<proteinExistence type="predicted"/>
<accession>H1Y7N1</accession>
<dbReference type="eggNOG" id="ENOG50331XK">
    <property type="taxonomic scope" value="Bacteria"/>
</dbReference>
<name>H1Y7N1_9SPHI</name>
<keyword evidence="2" id="KW-1185">Reference proteome</keyword>
<reference evidence="1" key="1">
    <citation type="submission" date="2011-09" db="EMBL/GenBank/DDBJ databases">
        <title>The permanent draft genome of Mucilaginibacter paludis DSM 18603.</title>
        <authorList>
            <consortium name="US DOE Joint Genome Institute (JGI-PGF)"/>
            <person name="Lucas S."/>
            <person name="Han J."/>
            <person name="Lapidus A."/>
            <person name="Bruce D."/>
            <person name="Goodwin L."/>
            <person name="Pitluck S."/>
            <person name="Peters L."/>
            <person name="Kyrpides N."/>
            <person name="Mavromatis K."/>
            <person name="Ivanova N."/>
            <person name="Mikhailova N."/>
            <person name="Held B."/>
            <person name="Detter J.C."/>
            <person name="Tapia R."/>
            <person name="Han C."/>
            <person name="Land M."/>
            <person name="Hauser L."/>
            <person name="Markowitz V."/>
            <person name="Cheng J.-F."/>
            <person name="Hugenholtz P."/>
            <person name="Woyke T."/>
            <person name="Wu D."/>
            <person name="Tindall B."/>
            <person name="Brambilla E."/>
            <person name="Klenk H.-P."/>
            <person name="Eisen J.A."/>
        </authorList>
    </citation>
    <scope>NUCLEOTIDE SEQUENCE [LARGE SCALE GENOMIC DNA]</scope>
    <source>
        <strain evidence="1">DSM 18603</strain>
    </source>
</reference>
<gene>
    <name evidence="1" type="ORF">Mucpa_5809</name>
</gene>
<evidence type="ECO:0000313" key="2">
    <source>
        <dbReference type="Proteomes" id="UP000002774"/>
    </source>
</evidence>
<dbReference type="Proteomes" id="UP000002774">
    <property type="component" value="Chromosome"/>
</dbReference>
<dbReference type="STRING" id="714943.Mucpa_5809"/>